<dbReference type="AlphaFoldDB" id="A0A0M3J2K1"/>
<keyword evidence="1" id="KW-0560">Oxidoreductase</keyword>
<evidence type="ECO:0000313" key="2">
    <source>
        <dbReference type="EMBL" id="VDK18989.1"/>
    </source>
</evidence>
<sequence>MVRKAFSSVYGYIKKYIKGTQFNELVDAHGKIAIVTGASSGIGKQIAKLLNLRGAKVYLLCRNPQKALEAIENLAESGCERSRLVLANADLASFESIRKFVDSFLKDETHLDILVNNAGVMALPVFQRTSDGFETTWQCNYLGHFLLTDLLIGSLRASGHGRIVNVSSFMHHRADSVDEHVVNNPQHYQRILTYNRSKLANWLKFLKLSEVNKWFGVKTRSANEMLNANEMI</sequence>
<reference evidence="2 3" key="2">
    <citation type="submission" date="2018-11" db="EMBL/GenBank/DDBJ databases">
        <authorList>
            <consortium name="Pathogen Informatics"/>
        </authorList>
    </citation>
    <scope>NUCLEOTIDE SEQUENCE [LARGE SCALE GENOMIC DNA]</scope>
</reference>
<dbReference type="PRINTS" id="PR00081">
    <property type="entry name" value="GDHRDH"/>
</dbReference>
<dbReference type="WBParaSite" id="ASIM_0000176001-mRNA-1">
    <property type="protein sequence ID" value="ASIM_0000176001-mRNA-1"/>
    <property type="gene ID" value="ASIM_0000176001"/>
</dbReference>
<gene>
    <name evidence="2" type="ORF">ASIM_LOCUS1634</name>
</gene>
<dbReference type="EMBL" id="UYRR01001841">
    <property type="protein sequence ID" value="VDK18989.1"/>
    <property type="molecule type" value="Genomic_DNA"/>
</dbReference>
<dbReference type="PANTHER" id="PTHR43157:SF31">
    <property type="entry name" value="PHOSPHATIDYLINOSITOL-GLYCAN BIOSYNTHESIS CLASS F PROTEIN"/>
    <property type="match status" value="1"/>
</dbReference>
<evidence type="ECO:0000313" key="3">
    <source>
        <dbReference type="Proteomes" id="UP000267096"/>
    </source>
</evidence>
<dbReference type="OrthoDB" id="191139at2759"/>
<evidence type="ECO:0000313" key="4">
    <source>
        <dbReference type="WBParaSite" id="ASIM_0000176001-mRNA-1"/>
    </source>
</evidence>
<name>A0A0M3J2K1_ANISI</name>
<dbReference type="Proteomes" id="UP000267096">
    <property type="component" value="Unassembled WGS sequence"/>
</dbReference>
<dbReference type="InterPro" id="IPR002347">
    <property type="entry name" value="SDR_fam"/>
</dbReference>
<proteinExistence type="predicted"/>
<accession>A0A0M3J2K1</accession>
<dbReference type="Pfam" id="PF00106">
    <property type="entry name" value="adh_short"/>
    <property type="match status" value="1"/>
</dbReference>
<organism evidence="4">
    <name type="scientific">Anisakis simplex</name>
    <name type="common">Herring worm</name>
    <dbReference type="NCBI Taxonomy" id="6269"/>
    <lineage>
        <taxon>Eukaryota</taxon>
        <taxon>Metazoa</taxon>
        <taxon>Ecdysozoa</taxon>
        <taxon>Nematoda</taxon>
        <taxon>Chromadorea</taxon>
        <taxon>Rhabditida</taxon>
        <taxon>Spirurina</taxon>
        <taxon>Ascaridomorpha</taxon>
        <taxon>Ascaridoidea</taxon>
        <taxon>Anisakidae</taxon>
        <taxon>Anisakis</taxon>
        <taxon>Anisakis simplex complex</taxon>
    </lineage>
</organism>
<protein>
    <submittedName>
        <fullName evidence="4">Dehydrogenase/reductase SDR family member 13 (inferred by orthology to a human protein)</fullName>
    </submittedName>
</protein>
<reference evidence="4" key="1">
    <citation type="submission" date="2017-02" db="UniProtKB">
        <authorList>
            <consortium name="WormBaseParasite"/>
        </authorList>
    </citation>
    <scope>IDENTIFICATION</scope>
</reference>
<dbReference type="GO" id="GO:0016491">
    <property type="term" value="F:oxidoreductase activity"/>
    <property type="evidence" value="ECO:0007669"/>
    <property type="project" value="UniProtKB-KW"/>
</dbReference>
<dbReference type="PANTHER" id="PTHR43157">
    <property type="entry name" value="PHOSPHATIDYLINOSITOL-GLYCAN BIOSYNTHESIS CLASS F PROTEIN-RELATED"/>
    <property type="match status" value="1"/>
</dbReference>
<evidence type="ECO:0000256" key="1">
    <source>
        <dbReference type="ARBA" id="ARBA00023002"/>
    </source>
</evidence>
<dbReference type="SUPFAM" id="SSF51735">
    <property type="entry name" value="NAD(P)-binding Rossmann-fold domains"/>
    <property type="match status" value="1"/>
</dbReference>
<dbReference type="InterPro" id="IPR036291">
    <property type="entry name" value="NAD(P)-bd_dom_sf"/>
</dbReference>
<dbReference type="Gene3D" id="3.40.50.720">
    <property type="entry name" value="NAD(P)-binding Rossmann-like Domain"/>
    <property type="match status" value="1"/>
</dbReference>
<keyword evidence="3" id="KW-1185">Reference proteome</keyword>